<evidence type="ECO:0000313" key="2">
    <source>
        <dbReference type="EMBL" id="KTB29352.1"/>
    </source>
</evidence>
<feature type="region of interest" description="Disordered" evidence="1">
    <location>
        <begin position="1174"/>
        <end position="1193"/>
    </location>
</feature>
<dbReference type="Proteomes" id="UP000054988">
    <property type="component" value="Unassembled WGS sequence"/>
</dbReference>
<feature type="region of interest" description="Disordered" evidence="1">
    <location>
        <begin position="718"/>
        <end position="763"/>
    </location>
</feature>
<organism evidence="2 3">
    <name type="scientific">Moniliophthora roreri</name>
    <name type="common">Frosty pod rot fungus</name>
    <name type="synonym">Monilia roreri</name>
    <dbReference type="NCBI Taxonomy" id="221103"/>
    <lineage>
        <taxon>Eukaryota</taxon>
        <taxon>Fungi</taxon>
        <taxon>Dikarya</taxon>
        <taxon>Basidiomycota</taxon>
        <taxon>Agaricomycotina</taxon>
        <taxon>Agaricomycetes</taxon>
        <taxon>Agaricomycetidae</taxon>
        <taxon>Agaricales</taxon>
        <taxon>Marasmiineae</taxon>
        <taxon>Marasmiaceae</taxon>
        <taxon>Moniliophthora</taxon>
    </lineage>
</organism>
<evidence type="ECO:0000256" key="1">
    <source>
        <dbReference type="SAM" id="MobiDB-lite"/>
    </source>
</evidence>
<feature type="region of interest" description="Disordered" evidence="1">
    <location>
        <begin position="948"/>
        <end position="1089"/>
    </location>
</feature>
<dbReference type="EMBL" id="LATX01002435">
    <property type="protein sequence ID" value="KTB29352.1"/>
    <property type="molecule type" value="Genomic_DNA"/>
</dbReference>
<feature type="compositionally biased region" description="Pro residues" evidence="1">
    <location>
        <begin position="74"/>
        <end position="85"/>
    </location>
</feature>
<dbReference type="AlphaFoldDB" id="A0A0W0EZ80"/>
<feature type="compositionally biased region" description="Polar residues" evidence="1">
    <location>
        <begin position="1027"/>
        <end position="1036"/>
    </location>
</feature>
<reference evidence="2 3" key="1">
    <citation type="submission" date="2015-12" db="EMBL/GenBank/DDBJ databases">
        <title>Draft genome sequence of Moniliophthora roreri, the causal agent of frosty pod rot of cacao.</title>
        <authorList>
            <person name="Aime M.C."/>
            <person name="Diaz-Valderrama J.R."/>
            <person name="Kijpornyongpan T."/>
            <person name="Phillips-Mora W."/>
        </authorList>
    </citation>
    <scope>NUCLEOTIDE SEQUENCE [LARGE SCALE GENOMIC DNA]</scope>
    <source>
        <strain evidence="2 3">MCA 2952</strain>
    </source>
</reference>
<feature type="compositionally biased region" description="Polar residues" evidence="1">
    <location>
        <begin position="1067"/>
        <end position="1089"/>
    </location>
</feature>
<feature type="region of interest" description="Disordered" evidence="1">
    <location>
        <begin position="1214"/>
        <end position="1237"/>
    </location>
</feature>
<feature type="compositionally biased region" description="Low complexity" evidence="1">
    <location>
        <begin position="281"/>
        <end position="301"/>
    </location>
</feature>
<feature type="region of interest" description="Disordered" evidence="1">
    <location>
        <begin position="70"/>
        <end position="345"/>
    </location>
</feature>
<feature type="compositionally biased region" description="Basic and acidic residues" evidence="1">
    <location>
        <begin position="1011"/>
        <end position="1020"/>
    </location>
</feature>
<feature type="compositionally biased region" description="Low complexity" evidence="1">
    <location>
        <begin position="804"/>
        <end position="815"/>
    </location>
</feature>
<protein>
    <submittedName>
        <fullName evidence="2">Uncharacterized protein</fullName>
    </submittedName>
</protein>
<feature type="compositionally biased region" description="Basic and acidic residues" evidence="1">
    <location>
        <begin position="156"/>
        <end position="171"/>
    </location>
</feature>
<feature type="compositionally biased region" description="Polar residues" evidence="1">
    <location>
        <begin position="966"/>
        <end position="991"/>
    </location>
</feature>
<gene>
    <name evidence="2" type="ORF">WG66_18112</name>
</gene>
<comment type="caution">
    <text evidence="2">The sequence shown here is derived from an EMBL/GenBank/DDBJ whole genome shotgun (WGS) entry which is preliminary data.</text>
</comment>
<evidence type="ECO:0000313" key="3">
    <source>
        <dbReference type="Proteomes" id="UP000054988"/>
    </source>
</evidence>
<feature type="region of interest" description="Disordered" evidence="1">
    <location>
        <begin position="774"/>
        <end position="793"/>
    </location>
</feature>
<feature type="region of interest" description="Disordered" evidence="1">
    <location>
        <begin position="804"/>
        <end position="831"/>
    </location>
</feature>
<sequence>MSSHNHTGLTNLVDLNTYNCGYHTSKRWLTGLCLETGWGYTSKPNTAVDIEAVYIGPPSLNPLAYTSLLSATPPELPEPPEPPSPISESSSVGSGLPSPPATNSTGSGSTRGLNGAGGGGGGSGDDDDTARFGTVGRGGDKGKEVEVVEEDGNGDVLKRVKSLQERNRLALDKLSSYSLTRNTPSPRPPPSSSSAASSTSSGSNRPAVRSRHSYTVSLSSAATHTSSSRHKDLSGSETERENSHNSFDIDDDEEEASPSPSSMLLNHTSSTISFKTPGRPTTPSASSSSNRTSSNNSQTLSPRFTRTRLISAPASPGKALSSISRSTSGSGSGSGSAQAQMSPRKRASLVVELGLGLARGDRDREDVASRALAAVASSRRGLTPINAGTGTGSARRRQPLPKEFWESGSSVTGSGSGTRSESSYVSLFASFGFWRWESLAVISPLLLTGSVSGLDLWRRFAVAGCCVASARLNVIVIEFAAVAVLGVAALLNWAYDACGAGVFLALESFAFESPASSVLLLSVYRPCIIIVPGLVSTHAQDKSLRHLSRSPSPSPPSLNRSNTGFSTSQSARNARPHTATQSRYPTNLTLPPADAREGTRRRLPRRPSQSEDLGNRTASYAPNAATRSPTGRRQTTRPGGSAESALTVQGSGRLVGEGLRAAGLTLRGRGDSPVLERERERGGRGRESPVFERNRGRASPVQFDSDVFRDRDREREERLERIRAQSQSRTGYHSRAATSMEARRREGDWEGDDDVPQSATGGLRAYKSAYPLDRDRAPSRTQTQPQDGIVSPFGTTTRRYASITPLNTTTTTNTPSQHVKSASSNSESQREHTKLLLSSLDVFDQALSRYASSSDVRRSIRTVIGNVERLNGMMRAGTGRMLEGQVECEVREATGNASSTSAASEAEIYRRVGGEYREALRVSDELVRGMTEMMLALPRLLREGAGGDRVVVSPENGRSDGGRSRPGTSMAQTFVTEETPARTSRQDSGASASVRRQDTGTQRRLQLMTPRELRDRDRDGAPGGMSTFDSQETIQATGGPGGYEPSPTPATRIRTTTNNSQNSNSQASDSPITPNTNTQTLSRRRTTNNIGTLRATPATATTTTTGVVGEMATFSRSSSSGMNALRQMRERSISNSSEREKEEWEEFGYHNGVVTSQSTSGVRRGVGGIQRAISGSETEREPPRNFGGGAGKSVRMSFDGSAADRAAAVTVSAGIGGSGKRERRRTVVDMWPKGGQS</sequence>
<feature type="compositionally biased region" description="Low complexity" evidence="1">
    <location>
        <begin position="217"/>
        <end position="226"/>
    </location>
</feature>
<accession>A0A0W0EZ80</accession>
<feature type="compositionally biased region" description="Polar residues" evidence="1">
    <location>
        <begin position="610"/>
        <end position="650"/>
    </location>
</feature>
<feature type="compositionally biased region" description="Polar residues" evidence="1">
    <location>
        <begin position="816"/>
        <end position="827"/>
    </location>
</feature>
<feature type="compositionally biased region" description="Polar residues" evidence="1">
    <location>
        <begin position="263"/>
        <end position="274"/>
    </location>
</feature>
<dbReference type="eggNOG" id="ENOG502SI54">
    <property type="taxonomic scope" value="Eukaryota"/>
</dbReference>
<feature type="compositionally biased region" description="Basic and acidic residues" evidence="1">
    <location>
        <begin position="229"/>
        <end position="243"/>
    </location>
</feature>
<feature type="compositionally biased region" description="Low complexity" evidence="1">
    <location>
        <begin position="192"/>
        <end position="207"/>
    </location>
</feature>
<name>A0A0W0EZ80_MONRR</name>
<feature type="compositionally biased region" description="Polar residues" evidence="1">
    <location>
        <begin position="563"/>
        <end position="589"/>
    </location>
</feature>
<feature type="compositionally biased region" description="Basic and acidic residues" evidence="1">
    <location>
        <begin position="668"/>
        <end position="695"/>
    </location>
</feature>
<feature type="region of interest" description="Disordered" evidence="1">
    <location>
        <begin position="542"/>
        <end position="703"/>
    </location>
</feature>
<feature type="compositionally biased region" description="Low complexity" evidence="1">
    <location>
        <begin position="1055"/>
        <end position="1066"/>
    </location>
</feature>
<feature type="compositionally biased region" description="Gly residues" evidence="1">
    <location>
        <begin position="114"/>
        <end position="123"/>
    </location>
</feature>
<feature type="compositionally biased region" description="Low complexity" evidence="1">
    <location>
        <begin position="86"/>
        <end position="96"/>
    </location>
</feature>
<proteinExistence type="predicted"/>